<evidence type="ECO:0000256" key="3">
    <source>
        <dbReference type="ARBA" id="ARBA00022692"/>
    </source>
</evidence>
<dbReference type="AlphaFoldDB" id="A0ABD4TND0"/>
<dbReference type="Pfam" id="PF01594">
    <property type="entry name" value="AI-2E_transport"/>
    <property type="match status" value="1"/>
</dbReference>
<keyword evidence="8" id="KW-1185">Reference proteome</keyword>
<keyword evidence="4 6" id="KW-1133">Transmembrane helix</keyword>
<evidence type="ECO:0000256" key="2">
    <source>
        <dbReference type="ARBA" id="ARBA00009773"/>
    </source>
</evidence>
<dbReference type="EMBL" id="VOTZ01000014">
    <property type="protein sequence ID" value="MCQ1538800.1"/>
    <property type="molecule type" value="Genomic_DNA"/>
</dbReference>
<reference evidence="7 8" key="1">
    <citation type="submission" date="2019-08" db="EMBL/GenBank/DDBJ databases">
        <authorList>
            <person name="Chen S.-C."/>
            <person name="Lai M.-C."/>
            <person name="You Y.-T."/>
        </authorList>
    </citation>
    <scope>NUCLEOTIDE SEQUENCE [LARGE SCALE GENOMIC DNA]</scope>
    <source>
        <strain evidence="7 8">P2F9704a</strain>
    </source>
</reference>
<dbReference type="GO" id="GO:0016020">
    <property type="term" value="C:membrane"/>
    <property type="evidence" value="ECO:0007669"/>
    <property type="project" value="UniProtKB-SubCell"/>
</dbReference>
<comment type="subcellular location">
    <subcellularLocation>
        <location evidence="1">Membrane</location>
        <topology evidence="1">Multi-pass membrane protein</topology>
    </subcellularLocation>
</comment>
<accession>A0ABD4TND0</accession>
<feature type="transmembrane region" description="Helical" evidence="6">
    <location>
        <begin position="258"/>
        <end position="277"/>
    </location>
</feature>
<evidence type="ECO:0000256" key="4">
    <source>
        <dbReference type="ARBA" id="ARBA00022989"/>
    </source>
</evidence>
<name>A0ABD4TND0_9EURY</name>
<dbReference type="RefSeq" id="WP_255332753.1">
    <property type="nucleotide sequence ID" value="NZ_VOTZ01000014.1"/>
</dbReference>
<dbReference type="InterPro" id="IPR002549">
    <property type="entry name" value="AI-2E-like"/>
</dbReference>
<comment type="similarity">
    <text evidence="2">Belongs to the autoinducer-2 exporter (AI-2E) (TC 2.A.86) family.</text>
</comment>
<proteinExistence type="inferred from homology"/>
<evidence type="ECO:0000313" key="8">
    <source>
        <dbReference type="Proteomes" id="UP001524383"/>
    </source>
</evidence>
<keyword evidence="3 6" id="KW-0812">Transmembrane</keyword>
<comment type="caution">
    <text evidence="7">The sequence shown here is derived from an EMBL/GenBank/DDBJ whole genome shotgun (WGS) entry which is preliminary data.</text>
</comment>
<sequence>MTLRWKSADRVALGIVALIALITFIAFFPLMKVIVLALSLAVVLIPFQEQLSLRISPALSAFLITLAVVTVGFLAVVITFNVLYQNMDYLISIVSSILDGLKPEAISDLPAPLSALGLEEMIDNLLLSVKNALFMYISTIPTLAVQLMLFILSLSIFIYSGPFLKSDFHAMIPDRSRKNVMVIWKRVYDTLYSIYIVHFSIAILTFFLAIPFFWILGYDHVLFYSVLCALFALIPFLGPVVVLAFLALYALSIGDFRAVLLIIIIGYPLLGALTDLYLRPVMMGKRVEIHPVVIFIGFFGGMAVMGIVGFILGPLLLSLIIGGYQIAVLELGGVPAPLSEADS</sequence>
<gene>
    <name evidence="7" type="ORF">FTO68_07355</name>
</gene>
<evidence type="ECO:0000313" key="7">
    <source>
        <dbReference type="EMBL" id="MCQ1538800.1"/>
    </source>
</evidence>
<evidence type="ECO:0000256" key="5">
    <source>
        <dbReference type="ARBA" id="ARBA00023136"/>
    </source>
</evidence>
<protein>
    <submittedName>
        <fullName evidence="7">AI-2E family transporter</fullName>
    </submittedName>
</protein>
<feature type="transmembrane region" description="Helical" evidence="6">
    <location>
        <begin position="191"/>
        <end position="216"/>
    </location>
</feature>
<feature type="transmembrane region" description="Helical" evidence="6">
    <location>
        <begin position="222"/>
        <end position="251"/>
    </location>
</feature>
<evidence type="ECO:0000256" key="1">
    <source>
        <dbReference type="ARBA" id="ARBA00004141"/>
    </source>
</evidence>
<feature type="transmembrane region" description="Helical" evidence="6">
    <location>
        <begin position="57"/>
        <end position="84"/>
    </location>
</feature>
<keyword evidence="5 6" id="KW-0472">Membrane</keyword>
<dbReference type="Proteomes" id="UP001524383">
    <property type="component" value="Unassembled WGS sequence"/>
</dbReference>
<feature type="transmembrane region" description="Helical" evidence="6">
    <location>
        <begin position="133"/>
        <end position="159"/>
    </location>
</feature>
<feature type="transmembrane region" description="Helical" evidence="6">
    <location>
        <begin position="289"/>
        <end position="317"/>
    </location>
</feature>
<feature type="transmembrane region" description="Helical" evidence="6">
    <location>
        <begin position="12"/>
        <end position="45"/>
    </location>
</feature>
<evidence type="ECO:0000256" key="6">
    <source>
        <dbReference type="SAM" id="Phobius"/>
    </source>
</evidence>
<organism evidence="7 8">
    <name type="scientific">Methanocalculus taiwanensis</name>
    <dbReference type="NCBI Taxonomy" id="106207"/>
    <lineage>
        <taxon>Archaea</taxon>
        <taxon>Methanobacteriati</taxon>
        <taxon>Methanobacteriota</taxon>
        <taxon>Stenosarchaea group</taxon>
        <taxon>Methanomicrobia</taxon>
        <taxon>Methanomicrobiales</taxon>
        <taxon>Methanocalculaceae</taxon>
        <taxon>Methanocalculus</taxon>
    </lineage>
</organism>
<dbReference type="PANTHER" id="PTHR21716:SF4">
    <property type="entry name" value="TRANSMEMBRANE PROTEIN 245"/>
    <property type="match status" value="1"/>
</dbReference>
<dbReference type="PANTHER" id="PTHR21716">
    <property type="entry name" value="TRANSMEMBRANE PROTEIN"/>
    <property type="match status" value="1"/>
</dbReference>